<protein>
    <submittedName>
        <fullName evidence="2">Uncharacterized protein</fullName>
    </submittedName>
</protein>
<dbReference type="EMBL" id="MZMV01000063">
    <property type="protein sequence ID" value="OWV01328.1"/>
    <property type="molecule type" value="Genomic_DNA"/>
</dbReference>
<proteinExistence type="predicted"/>
<feature type="region of interest" description="Disordered" evidence="1">
    <location>
        <begin position="21"/>
        <end position="55"/>
    </location>
</feature>
<evidence type="ECO:0000313" key="2">
    <source>
        <dbReference type="EMBL" id="OWV01328.1"/>
    </source>
</evidence>
<feature type="compositionally biased region" description="Low complexity" evidence="1">
    <location>
        <begin position="21"/>
        <end position="39"/>
    </location>
</feature>
<keyword evidence="3" id="KW-1185">Reference proteome</keyword>
<feature type="non-terminal residue" evidence="2">
    <location>
        <position position="66"/>
    </location>
</feature>
<dbReference type="AlphaFoldDB" id="A0A246RF20"/>
<accession>A0A246RF20</accession>
<comment type="caution">
    <text evidence="2">The sequence shown here is derived from an EMBL/GenBank/DDBJ whole genome shotgun (WGS) entry which is preliminary data.</text>
</comment>
<name>A0A246RF20_9ACTN</name>
<evidence type="ECO:0000313" key="3">
    <source>
        <dbReference type="Proteomes" id="UP000197174"/>
    </source>
</evidence>
<reference evidence="2 3" key="1">
    <citation type="submission" date="2017-03" db="EMBL/GenBank/DDBJ databases">
        <title>Whole genome sequence of Micromonospora wenchangensis, isolated from mangrove soil.</title>
        <authorList>
            <person name="Yang H."/>
        </authorList>
    </citation>
    <scope>NUCLEOTIDE SEQUENCE [LARGE SCALE GENOMIC DNA]</scope>
    <source>
        <strain evidence="2 3">CCTCC AA 2012002</strain>
    </source>
</reference>
<gene>
    <name evidence="2" type="ORF">B5D80_26840</name>
</gene>
<evidence type="ECO:0000256" key="1">
    <source>
        <dbReference type="SAM" id="MobiDB-lite"/>
    </source>
</evidence>
<sequence>MPRRPRPRDWLATRLRAAADAVAPAPADPATPVTDPAARWAGPAPASRGPGQPPEHWLRMVAAHAP</sequence>
<dbReference type="Proteomes" id="UP000197174">
    <property type="component" value="Unassembled WGS sequence"/>
</dbReference>
<organism evidence="2 3">
    <name type="scientific">Micromonospora wenchangensis</name>
    <dbReference type="NCBI Taxonomy" id="1185415"/>
    <lineage>
        <taxon>Bacteria</taxon>
        <taxon>Bacillati</taxon>
        <taxon>Actinomycetota</taxon>
        <taxon>Actinomycetes</taxon>
        <taxon>Micromonosporales</taxon>
        <taxon>Micromonosporaceae</taxon>
        <taxon>Micromonospora</taxon>
    </lineage>
</organism>